<sequence length="89" mass="9670">MSPNPSRVELSKEPLARSPNSMHAVWRIDGGPSRTTPRAVDGVDGTDSVRRRHRGEQARRGLSPFILSGYFSPTPARAQGAKDRAPFGS</sequence>
<keyword evidence="4" id="KW-1185">Reference proteome</keyword>
<dbReference type="AlphaFoldDB" id="B7Q9V4"/>
<feature type="region of interest" description="Disordered" evidence="1">
    <location>
        <begin position="1"/>
        <end position="89"/>
    </location>
</feature>
<evidence type="ECO:0000313" key="2">
    <source>
        <dbReference type="EMBL" id="EEC15649.1"/>
    </source>
</evidence>
<evidence type="ECO:0000313" key="4">
    <source>
        <dbReference type="Proteomes" id="UP000001555"/>
    </source>
</evidence>
<evidence type="ECO:0000313" key="3">
    <source>
        <dbReference type="EnsemblMetazoa" id="ISCW021087-PA"/>
    </source>
</evidence>
<gene>
    <name evidence="2" type="ORF">IscW_ISCW021087</name>
</gene>
<dbReference type="VEuPathDB" id="VectorBase:ISCW021087"/>
<dbReference type="HOGENOM" id="CLU_2457290_0_0_1"/>
<protein>
    <submittedName>
        <fullName evidence="2 3">Uncharacterized protein</fullName>
    </submittedName>
</protein>
<dbReference type="PaxDb" id="6945-B7Q9V4"/>
<reference evidence="3" key="2">
    <citation type="submission" date="2020-05" db="UniProtKB">
        <authorList>
            <consortium name="EnsemblMetazoa"/>
        </authorList>
    </citation>
    <scope>IDENTIFICATION</scope>
    <source>
        <strain evidence="3">wikel</strain>
    </source>
</reference>
<feature type="compositionally biased region" description="Basic and acidic residues" evidence="1">
    <location>
        <begin position="80"/>
        <end position="89"/>
    </location>
</feature>
<accession>B7Q9V4</accession>
<evidence type="ECO:0000256" key="1">
    <source>
        <dbReference type="SAM" id="MobiDB-lite"/>
    </source>
</evidence>
<name>B7Q9V4_IXOSC</name>
<dbReference type="Proteomes" id="UP000001555">
    <property type="component" value="Unassembled WGS sequence"/>
</dbReference>
<organism>
    <name type="scientific">Ixodes scapularis</name>
    <name type="common">Black-legged tick</name>
    <name type="synonym">Deer tick</name>
    <dbReference type="NCBI Taxonomy" id="6945"/>
    <lineage>
        <taxon>Eukaryota</taxon>
        <taxon>Metazoa</taxon>
        <taxon>Ecdysozoa</taxon>
        <taxon>Arthropoda</taxon>
        <taxon>Chelicerata</taxon>
        <taxon>Arachnida</taxon>
        <taxon>Acari</taxon>
        <taxon>Parasitiformes</taxon>
        <taxon>Ixodida</taxon>
        <taxon>Ixodoidea</taxon>
        <taxon>Ixodidae</taxon>
        <taxon>Ixodinae</taxon>
        <taxon>Ixodes</taxon>
    </lineage>
</organism>
<proteinExistence type="predicted"/>
<dbReference type="EMBL" id="ABJB010242486">
    <property type="status" value="NOT_ANNOTATED_CDS"/>
    <property type="molecule type" value="Genomic_DNA"/>
</dbReference>
<reference evidence="2 4" key="1">
    <citation type="submission" date="2008-03" db="EMBL/GenBank/DDBJ databases">
        <title>Annotation of Ixodes scapularis.</title>
        <authorList>
            <consortium name="Ixodes scapularis Genome Project Consortium"/>
            <person name="Caler E."/>
            <person name="Hannick L.I."/>
            <person name="Bidwell S."/>
            <person name="Joardar V."/>
            <person name="Thiagarajan M."/>
            <person name="Amedeo P."/>
            <person name="Galinsky K.J."/>
            <person name="Schobel S."/>
            <person name="Inman J."/>
            <person name="Hostetler J."/>
            <person name="Miller J."/>
            <person name="Hammond M."/>
            <person name="Megy K."/>
            <person name="Lawson D."/>
            <person name="Kodira C."/>
            <person name="Sutton G."/>
            <person name="Meyer J."/>
            <person name="Hill C.A."/>
            <person name="Birren B."/>
            <person name="Nene V."/>
            <person name="Collins F."/>
            <person name="Alarcon-Chaidez F."/>
            <person name="Wikel S."/>
            <person name="Strausberg R."/>
        </authorList>
    </citation>
    <scope>NUCLEOTIDE SEQUENCE [LARGE SCALE GENOMIC DNA]</scope>
    <source>
        <strain evidence="4">Wikel</strain>
        <strain evidence="2">Wikel colony</strain>
    </source>
</reference>
<dbReference type="InParanoid" id="B7Q9V4"/>
<dbReference type="EMBL" id="DS891538">
    <property type="protein sequence ID" value="EEC15649.1"/>
    <property type="molecule type" value="Genomic_DNA"/>
</dbReference>
<dbReference type="VEuPathDB" id="VectorBase:ISCI021087"/>
<dbReference type="EnsemblMetazoa" id="ISCW021087-RA">
    <property type="protein sequence ID" value="ISCW021087-PA"/>
    <property type="gene ID" value="ISCW021087"/>
</dbReference>